<evidence type="ECO:0000256" key="2">
    <source>
        <dbReference type="ARBA" id="ARBA00022448"/>
    </source>
</evidence>
<evidence type="ECO:0000256" key="1">
    <source>
        <dbReference type="ARBA" id="ARBA00005417"/>
    </source>
</evidence>
<dbReference type="Pfam" id="PF14524">
    <property type="entry name" value="Wzt_C"/>
    <property type="match status" value="1"/>
</dbReference>
<dbReference type="InterPro" id="IPR003439">
    <property type="entry name" value="ABC_transporter-like_ATP-bd"/>
</dbReference>
<dbReference type="InterPro" id="IPR050683">
    <property type="entry name" value="Bact_Polysacc_Export_ATP-bd"/>
</dbReference>
<dbReference type="Pfam" id="PF00005">
    <property type="entry name" value="ABC_tran"/>
    <property type="match status" value="1"/>
</dbReference>
<keyword evidence="2" id="KW-0813">Transport</keyword>
<gene>
    <name evidence="7" type="ORF">GCM10007320_34170</name>
</gene>
<evidence type="ECO:0000259" key="6">
    <source>
        <dbReference type="PROSITE" id="PS50893"/>
    </source>
</evidence>
<dbReference type="InterPro" id="IPR003593">
    <property type="entry name" value="AAA+_ATPase"/>
</dbReference>
<name>A0ABQ3G3M8_9BURK</name>
<sequence length="447" mass="48529">MSSDNVAVRVSHLTKSYEIYDTPRDRLRQFVWPRVQRLLGLRQRQYYREFRVLQDLSFEIRRGETVAIVGKNGSGKSTLLQIICGTLNPSRGEVQLNGRVAALLELGSGFNPEFSGRENVYMNAAVLGLARHEVDAKLAEILAFADIGAFIDQPVKTYSSGMYVRLAFSVAIHVEPDILVVDEALSVGDIRFQSKCLHAIEAIKQRGAAVLFVTHSPGQVEALCSRAIWLHDGVVKADEQPKTLMRRYINFMTHDMDDAVPAVVAPVACDAQPAPSADWVGLGASGHRSGTLSAVIDRIKVVGPDGAALRVADCETQAVDLFLSVLVHERVPMPLLAVGVFNELNEPLVHFNSENVGAALAALAPGRHTVRVALELPALRPGEYLISVGLDDGVSGQSVVLCHVYDAWPFTVAQPPRRKPQGGYVQIAAGADTIAVLSRNEDEAVST</sequence>
<dbReference type="EMBL" id="BMYK01000010">
    <property type="protein sequence ID" value="GHC87681.1"/>
    <property type="molecule type" value="Genomic_DNA"/>
</dbReference>
<dbReference type="RefSeq" id="WP_189688144.1">
    <property type="nucleotide sequence ID" value="NZ_BMYK01000010.1"/>
</dbReference>
<organism evidence="7 8">
    <name type="scientific">Pseudorhodoferax aquiterrae</name>
    <dbReference type="NCBI Taxonomy" id="747304"/>
    <lineage>
        <taxon>Bacteria</taxon>
        <taxon>Pseudomonadati</taxon>
        <taxon>Pseudomonadota</taxon>
        <taxon>Betaproteobacteria</taxon>
        <taxon>Burkholderiales</taxon>
        <taxon>Comamonadaceae</taxon>
    </lineage>
</organism>
<dbReference type="PANTHER" id="PTHR46743">
    <property type="entry name" value="TEICHOIC ACIDS EXPORT ATP-BINDING PROTEIN TAGH"/>
    <property type="match status" value="1"/>
</dbReference>
<keyword evidence="3" id="KW-1003">Cell membrane</keyword>
<keyword evidence="5" id="KW-0067">ATP-binding</keyword>
<protein>
    <recommendedName>
        <fullName evidence="6">ABC transporter domain-containing protein</fullName>
    </recommendedName>
</protein>
<dbReference type="PANTHER" id="PTHR46743:SF2">
    <property type="entry name" value="TEICHOIC ACIDS EXPORT ATP-BINDING PROTEIN TAGH"/>
    <property type="match status" value="1"/>
</dbReference>
<comment type="similarity">
    <text evidence="1">Belongs to the ABC transporter superfamily.</text>
</comment>
<dbReference type="InterPro" id="IPR027417">
    <property type="entry name" value="P-loop_NTPase"/>
</dbReference>
<dbReference type="CDD" id="cd03220">
    <property type="entry name" value="ABC_KpsT_Wzt"/>
    <property type="match status" value="1"/>
</dbReference>
<dbReference type="Gene3D" id="3.40.50.300">
    <property type="entry name" value="P-loop containing nucleotide triphosphate hydrolases"/>
    <property type="match status" value="1"/>
</dbReference>
<evidence type="ECO:0000313" key="7">
    <source>
        <dbReference type="EMBL" id="GHC87681.1"/>
    </source>
</evidence>
<evidence type="ECO:0000256" key="5">
    <source>
        <dbReference type="ARBA" id="ARBA00022840"/>
    </source>
</evidence>
<dbReference type="SUPFAM" id="SSF52540">
    <property type="entry name" value="P-loop containing nucleoside triphosphate hydrolases"/>
    <property type="match status" value="1"/>
</dbReference>
<reference evidence="8" key="1">
    <citation type="journal article" date="2019" name="Int. J. Syst. Evol. Microbiol.">
        <title>The Global Catalogue of Microorganisms (GCM) 10K type strain sequencing project: providing services to taxonomists for standard genome sequencing and annotation.</title>
        <authorList>
            <consortium name="The Broad Institute Genomics Platform"/>
            <consortium name="The Broad Institute Genome Sequencing Center for Infectious Disease"/>
            <person name="Wu L."/>
            <person name="Ma J."/>
        </authorList>
    </citation>
    <scope>NUCLEOTIDE SEQUENCE [LARGE SCALE GENOMIC DNA]</scope>
    <source>
        <strain evidence="8">KCTC 23314</strain>
    </source>
</reference>
<feature type="domain" description="ABC transporter" evidence="6">
    <location>
        <begin position="36"/>
        <end position="257"/>
    </location>
</feature>
<dbReference type="Proteomes" id="UP000626210">
    <property type="component" value="Unassembled WGS sequence"/>
</dbReference>
<accession>A0ABQ3G3M8</accession>
<dbReference type="SMART" id="SM00382">
    <property type="entry name" value="AAA"/>
    <property type="match status" value="1"/>
</dbReference>
<keyword evidence="4" id="KW-0547">Nucleotide-binding</keyword>
<dbReference type="PROSITE" id="PS50893">
    <property type="entry name" value="ABC_TRANSPORTER_2"/>
    <property type="match status" value="1"/>
</dbReference>
<dbReference type="Gene3D" id="2.70.50.60">
    <property type="entry name" value="abc- transporter (atp binding component) like domain"/>
    <property type="match status" value="1"/>
</dbReference>
<proteinExistence type="inferred from homology"/>
<keyword evidence="8" id="KW-1185">Reference proteome</keyword>
<evidence type="ECO:0000313" key="8">
    <source>
        <dbReference type="Proteomes" id="UP000626210"/>
    </source>
</evidence>
<dbReference type="CDD" id="cd10147">
    <property type="entry name" value="Wzt_C-like"/>
    <property type="match status" value="1"/>
</dbReference>
<evidence type="ECO:0000256" key="3">
    <source>
        <dbReference type="ARBA" id="ARBA00022475"/>
    </source>
</evidence>
<comment type="caution">
    <text evidence="7">The sequence shown here is derived from an EMBL/GenBank/DDBJ whole genome shotgun (WGS) entry which is preliminary data.</text>
</comment>
<dbReference type="InterPro" id="IPR015860">
    <property type="entry name" value="ABC_transpr_TagH-like"/>
</dbReference>
<dbReference type="InterPro" id="IPR029439">
    <property type="entry name" value="Wzt_C"/>
</dbReference>
<keyword evidence="3" id="KW-0472">Membrane</keyword>
<evidence type="ECO:0000256" key="4">
    <source>
        <dbReference type="ARBA" id="ARBA00022741"/>
    </source>
</evidence>